<comment type="subcellular location">
    <subcellularLocation>
        <location evidence="1">Cell membrane</location>
        <topology evidence="1">Multi-pass membrane protein</topology>
    </subcellularLocation>
</comment>
<feature type="chain" id="PRO_5022252592" evidence="11">
    <location>
        <begin position="29"/>
        <end position="632"/>
    </location>
</feature>
<dbReference type="FunFam" id="2.70.170.10:FF:000031">
    <property type="entry name" value="AcetylCholine Receptor"/>
    <property type="match status" value="1"/>
</dbReference>
<keyword evidence="4 11" id="KW-0732">Signal</keyword>
<dbReference type="InterPro" id="IPR036734">
    <property type="entry name" value="Neur_chan_lig-bd_sf"/>
</dbReference>
<keyword evidence="8" id="KW-0325">Glycoprotein</keyword>
<dbReference type="Pfam" id="PF02932">
    <property type="entry name" value="Neur_chan_memb"/>
    <property type="match status" value="1"/>
</dbReference>
<keyword evidence="7 11" id="KW-0472">Membrane</keyword>
<dbReference type="Pfam" id="PF02931">
    <property type="entry name" value="Neur_chan_LBD"/>
    <property type="match status" value="1"/>
</dbReference>
<dbReference type="GO" id="GO:0004888">
    <property type="term" value="F:transmembrane signaling receptor activity"/>
    <property type="evidence" value="ECO:0007669"/>
    <property type="project" value="InterPro"/>
</dbReference>
<protein>
    <submittedName>
        <fullName evidence="15">Neur_chan_LBD domain-containing protein</fullName>
    </submittedName>
</protein>
<dbReference type="PANTHER" id="PTHR18945">
    <property type="entry name" value="NEUROTRANSMITTER GATED ION CHANNEL"/>
    <property type="match status" value="1"/>
</dbReference>
<evidence type="ECO:0000256" key="9">
    <source>
        <dbReference type="ARBA" id="ARBA00023286"/>
    </source>
</evidence>
<keyword evidence="9" id="KW-1071">Ligand-gated ion channel</keyword>
<keyword evidence="11" id="KW-0813">Transport</keyword>
<dbReference type="InterPro" id="IPR038050">
    <property type="entry name" value="Neuro_actylchol_rec"/>
</dbReference>
<dbReference type="SUPFAM" id="SSF63712">
    <property type="entry name" value="Nicotinic receptor ligand binding domain-like"/>
    <property type="match status" value="1"/>
</dbReference>
<evidence type="ECO:0000256" key="11">
    <source>
        <dbReference type="RuleBase" id="RU000687"/>
    </source>
</evidence>
<proteinExistence type="inferred from homology"/>
<dbReference type="Gene3D" id="1.20.58.390">
    <property type="entry name" value="Neurotransmitter-gated ion-channel transmembrane domain"/>
    <property type="match status" value="1"/>
</dbReference>
<dbReference type="InterPro" id="IPR036719">
    <property type="entry name" value="Neuro-gated_channel_TM_sf"/>
</dbReference>
<evidence type="ECO:0000256" key="3">
    <source>
        <dbReference type="ARBA" id="ARBA00022692"/>
    </source>
</evidence>
<feature type="domain" description="Neurotransmitter-gated ion-channel ligand-binding" evidence="12">
    <location>
        <begin position="138"/>
        <end position="354"/>
    </location>
</feature>
<dbReference type="GO" id="GO:0005230">
    <property type="term" value="F:extracellular ligand-gated monoatomic ion channel activity"/>
    <property type="evidence" value="ECO:0007669"/>
    <property type="project" value="InterPro"/>
</dbReference>
<dbReference type="GO" id="GO:0005886">
    <property type="term" value="C:plasma membrane"/>
    <property type="evidence" value="ECO:0007669"/>
    <property type="project" value="UniProtKB-SubCell"/>
</dbReference>
<dbReference type="WBParaSite" id="L893_g19150.t1">
    <property type="protein sequence ID" value="L893_g19150.t1"/>
    <property type="gene ID" value="L893_g19150"/>
</dbReference>
<dbReference type="AlphaFoldDB" id="A0A1I7YS23"/>
<feature type="transmembrane region" description="Helical" evidence="11">
    <location>
        <begin position="423"/>
        <end position="445"/>
    </location>
</feature>
<reference evidence="15" key="1">
    <citation type="submission" date="2016-11" db="UniProtKB">
        <authorList>
            <consortium name="WormBaseParasite"/>
        </authorList>
    </citation>
    <scope>IDENTIFICATION</scope>
</reference>
<keyword evidence="6 11" id="KW-0406">Ion transport</keyword>
<dbReference type="InterPro" id="IPR018000">
    <property type="entry name" value="Neurotransmitter_ion_chnl_CS"/>
</dbReference>
<keyword evidence="14" id="KW-1185">Reference proteome</keyword>
<evidence type="ECO:0000256" key="1">
    <source>
        <dbReference type="ARBA" id="ARBA00004651"/>
    </source>
</evidence>
<feature type="transmembrane region" description="Helical" evidence="11">
    <location>
        <begin position="355"/>
        <end position="378"/>
    </location>
</feature>
<evidence type="ECO:0000256" key="10">
    <source>
        <dbReference type="ARBA" id="ARBA00023303"/>
    </source>
</evidence>
<dbReference type="InterPro" id="IPR006029">
    <property type="entry name" value="Neurotrans-gated_channel_TM"/>
</dbReference>
<keyword evidence="10 11" id="KW-0407">Ion channel</keyword>
<accession>A0A1I7YS23</accession>
<evidence type="ECO:0000256" key="4">
    <source>
        <dbReference type="ARBA" id="ARBA00022729"/>
    </source>
</evidence>
<dbReference type="Proteomes" id="UP000095287">
    <property type="component" value="Unplaced"/>
</dbReference>
<keyword evidence="5 11" id="KW-1133">Transmembrane helix</keyword>
<evidence type="ECO:0000256" key="2">
    <source>
        <dbReference type="ARBA" id="ARBA00009237"/>
    </source>
</evidence>
<dbReference type="SUPFAM" id="SSF90112">
    <property type="entry name" value="Neurotransmitter-gated ion-channel transmembrane pore"/>
    <property type="match status" value="1"/>
</dbReference>
<dbReference type="PRINTS" id="PR00252">
    <property type="entry name" value="NRIONCHANNEL"/>
</dbReference>
<name>A0A1I7YS23_9BILA</name>
<evidence type="ECO:0000256" key="6">
    <source>
        <dbReference type="ARBA" id="ARBA00023065"/>
    </source>
</evidence>
<evidence type="ECO:0000256" key="5">
    <source>
        <dbReference type="ARBA" id="ARBA00022989"/>
    </source>
</evidence>
<evidence type="ECO:0000256" key="7">
    <source>
        <dbReference type="ARBA" id="ARBA00023136"/>
    </source>
</evidence>
<dbReference type="InterPro" id="IPR006201">
    <property type="entry name" value="Neur_channel"/>
</dbReference>
<feature type="transmembrane region" description="Helical" evidence="11">
    <location>
        <begin position="607"/>
        <end position="630"/>
    </location>
</feature>
<dbReference type="Gene3D" id="2.70.170.10">
    <property type="entry name" value="Neurotransmitter-gated ion-channel ligand-binding domain"/>
    <property type="match status" value="1"/>
</dbReference>
<keyword evidence="3 11" id="KW-0812">Transmembrane</keyword>
<feature type="signal peptide" evidence="11">
    <location>
        <begin position="1"/>
        <end position="28"/>
    </location>
</feature>
<feature type="transmembrane region" description="Helical" evidence="11">
    <location>
        <begin position="390"/>
        <end position="411"/>
    </location>
</feature>
<sequence length="632" mass="73906">MLVSHVTTVLSVLLSVFLYGASRNQAFASPLPANLSEQEKRGRMVELSSVSFSWGYSALKKETAPEITDRHLEVKRQIYEKRKREEKVSEEPSNRTYVPIEVEIDYNDSDLDELLTESLQDHSGYDPTDEDIQVPPYRRLVDDLLDPIYYERTVHPKVEYLQPTRVNLSMSLYQILEVDERSQSIVVNVWMVQDWYDEFLDWDPHEYDMINKTIVPYKEIWIPDTYLYNSESLEQKRTEALMNAIVQTGHWDEQQRGAAVQLMFPAIYKLSCRMNVRFFPYDQQNCSFIISSWTHDKSTIDYHPKTKEVNLKNMANNEEWAVISFEFERIEQFFKCCKEPWVMLYAHLVIKRKPLYYLINLVVPTSIITIVAITGFFTPSSSSSERDEKLYLGINTLLTMSIMMLMVVNQMPSTSNYVPLMGWYYMGIIFVIVFGTLLATAVLFIHARKVHNEPISARVRNLIYNRFMMTFVLEPPITLLELWTEFGLIDQKRLSARNLDPVLLDKLESMAKDNPPPKKVFDSISSHVSATSCYSYEKNLASVTAQYTDHIKKKEHDERRIRTLLEPITAVAAGVEHVQNTRHIKKQKMRRRCALEWEFLANVIDRCLLSVFSIVTLLFFMMLCCFDYFFDV</sequence>
<dbReference type="PROSITE" id="PS00236">
    <property type="entry name" value="NEUROTR_ION_CHANNEL"/>
    <property type="match status" value="1"/>
</dbReference>
<feature type="domain" description="Neurotransmitter-gated ion-channel transmembrane" evidence="13">
    <location>
        <begin position="361"/>
        <end position="622"/>
    </location>
</feature>
<evidence type="ECO:0000256" key="8">
    <source>
        <dbReference type="ARBA" id="ARBA00023180"/>
    </source>
</evidence>
<evidence type="ECO:0000259" key="12">
    <source>
        <dbReference type="Pfam" id="PF02931"/>
    </source>
</evidence>
<evidence type="ECO:0000313" key="15">
    <source>
        <dbReference type="WBParaSite" id="L893_g19150.t1"/>
    </source>
</evidence>
<comment type="similarity">
    <text evidence="2">Belongs to the ligand-gated ion channel (TC 1.A.9) family. Acetylcholine receptor (TC 1.A.9.1) subfamily.</text>
</comment>
<dbReference type="InterPro" id="IPR006202">
    <property type="entry name" value="Neur_chan_lig-bd"/>
</dbReference>
<organism evidence="14 15">
    <name type="scientific">Steinernema glaseri</name>
    <dbReference type="NCBI Taxonomy" id="37863"/>
    <lineage>
        <taxon>Eukaryota</taxon>
        <taxon>Metazoa</taxon>
        <taxon>Ecdysozoa</taxon>
        <taxon>Nematoda</taxon>
        <taxon>Chromadorea</taxon>
        <taxon>Rhabditida</taxon>
        <taxon>Tylenchina</taxon>
        <taxon>Panagrolaimomorpha</taxon>
        <taxon>Strongyloidoidea</taxon>
        <taxon>Steinernematidae</taxon>
        <taxon>Steinernema</taxon>
    </lineage>
</organism>
<evidence type="ECO:0000259" key="13">
    <source>
        <dbReference type="Pfam" id="PF02932"/>
    </source>
</evidence>
<dbReference type="CDD" id="cd19051">
    <property type="entry name" value="LGIC_TM_cation"/>
    <property type="match status" value="1"/>
</dbReference>
<evidence type="ECO:0000313" key="14">
    <source>
        <dbReference type="Proteomes" id="UP000095287"/>
    </source>
</evidence>
<dbReference type="CDD" id="cd18997">
    <property type="entry name" value="LGIC_ECD_nAChR"/>
    <property type="match status" value="1"/>
</dbReference>